<keyword evidence="1" id="KW-0472">Membrane</keyword>
<accession>A0A0F6YLC2</accession>
<dbReference type="KEGG" id="samy:DB32_006859"/>
<evidence type="ECO:0008006" key="4">
    <source>
        <dbReference type="Google" id="ProtNLM"/>
    </source>
</evidence>
<keyword evidence="1" id="KW-0812">Transmembrane</keyword>
<name>A0A0F6YLC2_9BACT</name>
<organism evidence="2 3">
    <name type="scientific">Sandaracinus amylolyticus</name>
    <dbReference type="NCBI Taxonomy" id="927083"/>
    <lineage>
        <taxon>Bacteria</taxon>
        <taxon>Pseudomonadati</taxon>
        <taxon>Myxococcota</taxon>
        <taxon>Polyangia</taxon>
        <taxon>Polyangiales</taxon>
        <taxon>Sandaracinaceae</taxon>
        <taxon>Sandaracinus</taxon>
    </lineage>
</organism>
<dbReference type="STRING" id="927083.DB32_006859"/>
<dbReference type="RefSeq" id="WP_157069696.1">
    <property type="nucleotide sequence ID" value="NZ_CP011125.1"/>
</dbReference>
<dbReference type="Proteomes" id="UP000034883">
    <property type="component" value="Chromosome"/>
</dbReference>
<gene>
    <name evidence="2" type="ORF">DB32_006859</name>
</gene>
<reference evidence="2 3" key="1">
    <citation type="submission" date="2015-03" db="EMBL/GenBank/DDBJ databases">
        <title>Genome assembly of Sandaracinus amylolyticus DSM 53668.</title>
        <authorList>
            <person name="Sharma G."/>
            <person name="Subramanian S."/>
        </authorList>
    </citation>
    <scope>NUCLEOTIDE SEQUENCE [LARGE SCALE GENOMIC DNA]</scope>
    <source>
        <strain evidence="2 3">DSM 53668</strain>
    </source>
</reference>
<dbReference type="AlphaFoldDB" id="A0A0F6YLC2"/>
<evidence type="ECO:0000313" key="3">
    <source>
        <dbReference type="Proteomes" id="UP000034883"/>
    </source>
</evidence>
<keyword evidence="3" id="KW-1185">Reference proteome</keyword>
<evidence type="ECO:0000313" key="2">
    <source>
        <dbReference type="EMBL" id="AKF09710.1"/>
    </source>
</evidence>
<sequence>MAAVQRIPMLQSEVTRLEHELSILERQWHRKHRLAFFALLAIPAYFLFGPLVAGVVLVCTPALIGVQAYLLGVRRMECRQLIAETKRELDAAKHAPA</sequence>
<evidence type="ECO:0000256" key="1">
    <source>
        <dbReference type="SAM" id="Phobius"/>
    </source>
</evidence>
<protein>
    <recommendedName>
        <fullName evidence="4">Transmembrane protein</fullName>
    </recommendedName>
</protein>
<feature type="transmembrane region" description="Helical" evidence="1">
    <location>
        <begin position="32"/>
        <end position="48"/>
    </location>
</feature>
<proteinExistence type="predicted"/>
<keyword evidence="1" id="KW-1133">Transmembrane helix</keyword>
<dbReference type="EMBL" id="CP011125">
    <property type="protein sequence ID" value="AKF09710.1"/>
    <property type="molecule type" value="Genomic_DNA"/>
</dbReference>